<dbReference type="PROSITE" id="PS00598">
    <property type="entry name" value="CHROMO_1"/>
    <property type="match status" value="1"/>
</dbReference>
<organism evidence="5 6">
    <name type="scientific">Phycomyces blakesleeanus</name>
    <dbReference type="NCBI Taxonomy" id="4837"/>
    <lineage>
        <taxon>Eukaryota</taxon>
        <taxon>Fungi</taxon>
        <taxon>Fungi incertae sedis</taxon>
        <taxon>Mucoromycota</taxon>
        <taxon>Mucoromycotina</taxon>
        <taxon>Mucoromycetes</taxon>
        <taxon>Mucorales</taxon>
        <taxon>Phycomycetaceae</taxon>
        <taxon>Phycomyces</taxon>
    </lineage>
</organism>
<dbReference type="InterPro" id="IPR008251">
    <property type="entry name" value="Chromo_shadow_dom"/>
</dbReference>
<name>A0ABR3AH97_PHYBL</name>
<dbReference type="SMART" id="SM00300">
    <property type="entry name" value="ChSh"/>
    <property type="match status" value="1"/>
</dbReference>
<keyword evidence="6" id="KW-1185">Reference proteome</keyword>
<gene>
    <name evidence="5" type="ORF">J3Q64DRAFT_1777392</name>
</gene>
<dbReference type="EMBL" id="JBCLYO010000041">
    <property type="protein sequence ID" value="KAL0074580.1"/>
    <property type="molecule type" value="Genomic_DNA"/>
</dbReference>
<evidence type="ECO:0000313" key="6">
    <source>
        <dbReference type="Proteomes" id="UP001448207"/>
    </source>
</evidence>
<keyword evidence="2" id="KW-0539">Nucleus</keyword>
<feature type="compositionally biased region" description="Basic and acidic residues" evidence="3">
    <location>
        <begin position="8"/>
        <end position="19"/>
    </location>
</feature>
<comment type="caution">
    <text evidence="5">The sequence shown here is derived from an EMBL/GenBank/DDBJ whole genome shotgun (WGS) entry which is preliminary data.</text>
</comment>
<comment type="subcellular location">
    <subcellularLocation>
        <location evidence="1">Nucleus</location>
    </subcellularLocation>
</comment>
<sequence length="215" mass="24901">MTGLDAKNMSDDSDHKDIESLSNESASEETEEVYEVEALLDHRVSAKKQNTVEYLIKWHNYGDDQNTWENESNIFSETLVDEYWTSKGSSRDKFLKAESEKRKKRVKKPKTNVEVKDSKRQKAISTSSDTKLSESRKKKPNVNGFPNSVREPPPGLTWNDVSVVQEVFSDQYKKLFSQVKWSNGQITFCTNESLRKNCPIPLLKYYEAHLEFQAY</sequence>
<feature type="region of interest" description="Disordered" evidence="3">
    <location>
        <begin position="95"/>
        <end position="151"/>
    </location>
</feature>
<dbReference type="SUPFAM" id="SSF54160">
    <property type="entry name" value="Chromo domain-like"/>
    <property type="match status" value="2"/>
</dbReference>
<reference evidence="5 6" key="1">
    <citation type="submission" date="2024-04" db="EMBL/GenBank/DDBJ databases">
        <title>Symmetric and asymmetric DNA N6-adenine methylation regulates different biological responses in Mucorales.</title>
        <authorList>
            <consortium name="Lawrence Berkeley National Laboratory"/>
            <person name="Lax C."/>
            <person name="Mondo S.J."/>
            <person name="Osorio-Concepcion M."/>
            <person name="Muszewska A."/>
            <person name="Corrochano-Luque M."/>
            <person name="Gutierrez G."/>
            <person name="Riley R."/>
            <person name="Lipzen A."/>
            <person name="Guo J."/>
            <person name="Hundley H."/>
            <person name="Amirebrahimi M."/>
            <person name="Ng V."/>
            <person name="Lorenzo-Gutierrez D."/>
            <person name="Binder U."/>
            <person name="Yang J."/>
            <person name="Song Y."/>
            <person name="Canovas D."/>
            <person name="Navarro E."/>
            <person name="Freitag M."/>
            <person name="Gabaldon T."/>
            <person name="Grigoriev I.V."/>
            <person name="Corrochano L.M."/>
            <person name="Nicolas F.E."/>
            <person name="Garre V."/>
        </authorList>
    </citation>
    <scope>NUCLEOTIDE SEQUENCE [LARGE SCALE GENOMIC DNA]</scope>
    <source>
        <strain evidence="5 6">L51</strain>
    </source>
</reference>
<dbReference type="PANTHER" id="PTHR22812">
    <property type="entry name" value="CHROMOBOX PROTEIN"/>
    <property type="match status" value="1"/>
</dbReference>
<evidence type="ECO:0000256" key="1">
    <source>
        <dbReference type="ARBA" id="ARBA00004123"/>
    </source>
</evidence>
<dbReference type="InterPro" id="IPR051219">
    <property type="entry name" value="Heterochromatin_chromo-domain"/>
</dbReference>
<evidence type="ECO:0000256" key="3">
    <source>
        <dbReference type="SAM" id="MobiDB-lite"/>
    </source>
</evidence>
<dbReference type="Pfam" id="PF01393">
    <property type="entry name" value="Chromo_shadow"/>
    <property type="match status" value="1"/>
</dbReference>
<feature type="compositionally biased region" description="Basic and acidic residues" evidence="3">
    <location>
        <begin position="111"/>
        <end position="120"/>
    </location>
</feature>
<dbReference type="InterPro" id="IPR016197">
    <property type="entry name" value="Chromo-like_dom_sf"/>
</dbReference>
<dbReference type="InterPro" id="IPR023780">
    <property type="entry name" value="Chromo_domain"/>
</dbReference>
<feature type="domain" description="Chromo" evidence="4">
    <location>
        <begin position="34"/>
        <end position="95"/>
    </location>
</feature>
<evidence type="ECO:0000256" key="2">
    <source>
        <dbReference type="ARBA" id="ARBA00023242"/>
    </source>
</evidence>
<dbReference type="Proteomes" id="UP001448207">
    <property type="component" value="Unassembled WGS sequence"/>
</dbReference>
<dbReference type="InterPro" id="IPR023779">
    <property type="entry name" value="Chromodomain_CS"/>
</dbReference>
<feature type="region of interest" description="Disordered" evidence="3">
    <location>
        <begin position="1"/>
        <end position="34"/>
    </location>
</feature>
<evidence type="ECO:0000313" key="5">
    <source>
        <dbReference type="EMBL" id="KAL0074580.1"/>
    </source>
</evidence>
<dbReference type="InterPro" id="IPR000953">
    <property type="entry name" value="Chromo/chromo_shadow_dom"/>
</dbReference>
<dbReference type="Gene3D" id="2.40.50.40">
    <property type="match status" value="2"/>
</dbReference>
<dbReference type="Pfam" id="PF00385">
    <property type="entry name" value="Chromo"/>
    <property type="match status" value="1"/>
</dbReference>
<proteinExistence type="predicted"/>
<protein>
    <recommendedName>
        <fullName evidence="4">Chromo domain-containing protein</fullName>
    </recommendedName>
</protein>
<dbReference type="PROSITE" id="PS50013">
    <property type="entry name" value="CHROMO_2"/>
    <property type="match status" value="1"/>
</dbReference>
<accession>A0ABR3AH97</accession>
<evidence type="ECO:0000259" key="4">
    <source>
        <dbReference type="PROSITE" id="PS50013"/>
    </source>
</evidence>
<dbReference type="SMART" id="SM00298">
    <property type="entry name" value="CHROMO"/>
    <property type="match status" value="1"/>
</dbReference>
<dbReference type="CDD" id="cd00024">
    <property type="entry name" value="CD_CSD"/>
    <property type="match status" value="1"/>
</dbReference>